<proteinExistence type="predicted"/>
<gene>
    <name evidence="3" type="ORF">TWF506_009781</name>
</gene>
<evidence type="ECO:0000256" key="2">
    <source>
        <dbReference type="SAM" id="SignalP"/>
    </source>
</evidence>
<feature type="chain" id="PRO_5042979990" evidence="2">
    <location>
        <begin position="18"/>
        <end position="695"/>
    </location>
</feature>
<organism evidence="3 4">
    <name type="scientific">Arthrobotrys conoides</name>
    <dbReference type="NCBI Taxonomy" id="74498"/>
    <lineage>
        <taxon>Eukaryota</taxon>
        <taxon>Fungi</taxon>
        <taxon>Dikarya</taxon>
        <taxon>Ascomycota</taxon>
        <taxon>Pezizomycotina</taxon>
        <taxon>Orbiliomycetes</taxon>
        <taxon>Orbiliales</taxon>
        <taxon>Orbiliaceae</taxon>
        <taxon>Arthrobotrys</taxon>
    </lineage>
</organism>
<reference evidence="3 4" key="1">
    <citation type="submission" date="2019-10" db="EMBL/GenBank/DDBJ databases">
        <authorList>
            <person name="Palmer J.M."/>
        </authorList>
    </citation>
    <scope>NUCLEOTIDE SEQUENCE [LARGE SCALE GENOMIC DNA]</scope>
    <source>
        <strain evidence="3 4">TWF506</strain>
    </source>
</reference>
<feature type="region of interest" description="Disordered" evidence="1">
    <location>
        <begin position="260"/>
        <end position="318"/>
    </location>
</feature>
<feature type="compositionally biased region" description="Low complexity" evidence="1">
    <location>
        <begin position="92"/>
        <end position="101"/>
    </location>
</feature>
<feature type="signal peptide" evidence="2">
    <location>
        <begin position="1"/>
        <end position="17"/>
    </location>
</feature>
<accession>A0AAN8N7F9</accession>
<feature type="compositionally biased region" description="Low complexity" evidence="1">
    <location>
        <begin position="261"/>
        <end position="318"/>
    </location>
</feature>
<evidence type="ECO:0000256" key="1">
    <source>
        <dbReference type="SAM" id="MobiDB-lite"/>
    </source>
</evidence>
<evidence type="ECO:0000313" key="3">
    <source>
        <dbReference type="EMBL" id="KAK6510679.1"/>
    </source>
</evidence>
<evidence type="ECO:0000313" key="4">
    <source>
        <dbReference type="Proteomes" id="UP001307849"/>
    </source>
</evidence>
<keyword evidence="2" id="KW-0732">Signal</keyword>
<keyword evidence="4" id="KW-1185">Reference proteome</keyword>
<dbReference type="Proteomes" id="UP001307849">
    <property type="component" value="Unassembled WGS sequence"/>
</dbReference>
<sequence length="695" mass="75821">MHLSSTLLLLFIGSISAQERSGSSTTTVFETIHNTYTITRNIECDKLRLCENLAWSPIPDGPSPANNETTGTPSIISSPFDPDSTSPPPPTATASESPSATGEPFEFLLRGDGALSEHFIAFDDDEATVLVLSGKEPQYLQISAAGELGTSNATESTEVVFLRITNDTLPLERRQDDPNAVIYEIGDLLHAVPSEILSSDKLGTFYFSGTVLKLNWKGLIYTFYAVPRNVAGEYSLKMARLGTIVPSTFLPLNLNYMRRPSSSTTSSQSGLVPGTTSSTSRRSTSRSTGGSSDSNTSEPTSDTTTTTTTSTSDATSASTTSVDSSAVTLVYDIVTSFGYQSFCSEFLEYTGTVSLVSTIESSTVTGTIVTTSTSLFEKFIYTSTETIYTETTTNLIDATSTEEIHRRGVISQAPEIGLRIEPVQKPFLLATFNDAEISLGCSSAVPARETSTEYSTTTVTTPYASIDLSLETTTVEVSTASPLTMVGPLELTIPANGYWSIADESVTEFYHQRLIVIHDDLGLAYEQMTQASSSNTWFQMQWNEATNSYNAYWVYTYTTTTSGVPTTVTETRWLWYYVDRTDSAYIAPFFYTEEVAADKARVNPLKKAEFIVDSQGFAAIIGEPVIYICQWRGSPRATGYRIFTFWGLRTGFLEYLRAQVALSSDPDTEPFDCVIVSDRIQIIAEPGESLGKKKS</sequence>
<dbReference type="EMBL" id="JAVHJM010000007">
    <property type="protein sequence ID" value="KAK6510679.1"/>
    <property type="molecule type" value="Genomic_DNA"/>
</dbReference>
<protein>
    <submittedName>
        <fullName evidence="3">Uncharacterized protein</fullName>
    </submittedName>
</protein>
<feature type="compositionally biased region" description="Low complexity" evidence="1">
    <location>
        <begin position="72"/>
        <end position="84"/>
    </location>
</feature>
<dbReference type="AlphaFoldDB" id="A0AAN8N7F9"/>
<feature type="region of interest" description="Disordered" evidence="1">
    <location>
        <begin position="57"/>
        <end position="105"/>
    </location>
</feature>
<comment type="caution">
    <text evidence="3">The sequence shown here is derived from an EMBL/GenBank/DDBJ whole genome shotgun (WGS) entry which is preliminary data.</text>
</comment>
<name>A0AAN8N7F9_9PEZI</name>